<feature type="domain" description="GtrA/DPMS transmembrane" evidence="7">
    <location>
        <begin position="10"/>
        <end position="129"/>
    </location>
</feature>
<comment type="subcellular location">
    <subcellularLocation>
        <location evidence="1">Membrane</location>
        <topology evidence="1">Multi-pass membrane protein</topology>
    </subcellularLocation>
</comment>
<keyword evidence="9" id="KW-1185">Reference proteome</keyword>
<proteinExistence type="inferred from homology"/>
<comment type="similarity">
    <text evidence="2">Belongs to the GtrA family.</text>
</comment>
<evidence type="ECO:0000256" key="6">
    <source>
        <dbReference type="SAM" id="Phobius"/>
    </source>
</evidence>
<evidence type="ECO:0000256" key="2">
    <source>
        <dbReference type="ARBA" id="ARBA00009399"/>
    </source>
</evidence>
<dbReference type="PANTHER" id="PTHR38459:SF1">
    <property type="entry name" value="PROPHAGE BACTOPRENOL-LINKED GLUCOSE TRANSLOCASE HOMOLOG"/>
    <property type="match status" value="1"/>
</dbReference>
<dbReference type="GO" id="GO:0005886">
    <property type="term" value="C:plasma membrane"/>
    <property type="evidence" value="ECO:0007669"/>
    <property type="project" value="TreeGrafter"/>
</dbReference>
<name>A0A158JLK4_CABCO</name>
<dbReference type="EMBL" id="FCNY02000030">
    <property type="protein sequence ID" value="SAL69361.1"/>
    <property type="molecule type" value="Genomic_DNA"/>
</dbReference>
<evidence type="ECO:0000256" key="5">
    <source>
        <dbReference type="ARBA" id="ARBA00023136"/>
    </source>
</evidence>
<accession>A0A158JLK4</accession>
<dbReference type="AlphaFoldDB" id="A0A158JLK4"/>
<evidence type="ECO:0000256" key="1">
    <source>
        <dbReference type="ARBA" id="ARBA00004141"/>
    </source>
</evidence>
<dbReference type="Proteomes" id="UP000054740">
    <property type="component" value="Unassembled WGS sequence"/>
</dbReference>
<dbReference type="PANTHER" id="PTHR38459">
    <property type="entry name" value="PROPHAGE BACTOPRENOL-LINKED GLUCOSE TRANSLOCASE HOMOLOG"/>
    <property type="match status" value="1"/>
</dbReference>
<dbReference type="RefSeq" id="WP_053568659.1">
    <property type="nucleotide sequence ID" value="NZ_FCNY02000030.1"/>
</dbReference>
<dbReference type="GO" id="GO:0000271">
    <property type="term" value="P:polysaccharide biosynthetic process"/>
    <property type="evidence" value="ECO:0007669"/>
    <property type="project" value="InterPro"/>
</dbReference>
<organism evidence="8 9">
    <name type="scientific">Caballeronia cordobensis</name>
    <name type="common">Burkholderia cordobensis</name>
    <dbReference type="NCBI Taxonomy" id="1353886"/>
    <lineage>
        <taxon>Bacteria</taxon>
        <taxon>Pseudomonadati</taxon>
        <taxon>Pseudomonadota</taxon>
        <taxon>Betaproteobacteria</taxon>
        <taxon>Burkholderiales</taxon>
        <taxon>Burkholderiaceae</taxon>
        <taxon>Caballeronia</taxon>
    </lineage>
</organism>
<feature type="transmembrane region" description="Helical" evidence="6">
    <location>
        <begin position="37"/>
        <end position="55"/>
    </location>
</feature>
<reference evidence="9" key="1">
    <citation type="submission" date="2016-01" db="EMBL/GenBank/DDBJ databases">
        <authorList>
            <person name="Peeters C."/>
        </authorList>
    </citation>
    <scope>NUCLEOTIDE SEQUENCE [LARGE SCALE GENOMIC DNA]</scope>
</reference>
<keyword evidence="3 6" id="KW-0812">Transmembrane</keyword>
<protein>
    <submittedName>
        <fullName evidence="8">GtrA-like protein</fullName>
    </submittedName>
</protein>
<sequence length="138" mass="15465">MHKVHREFITFAFAGAFGFLIDSGVLYLMLWLGAGPYVGRVVSFLCAVFATWQINRRFTFKDAQNSRGVWREAYEYLLAMLVGGLCNYAAYATAIKLLSDTAVRPLLAVAVGSIAGMFVNFLIAKVWVFKTHKVEQSR</sequence>
<dbReference type="InterPro" id="IPR051401">
    <property type="entry name" value="GtrA_CellWall_Glycosyl"/>
</dbReference>
<evidence type="ECO:0000259" key="7">
    <source>
        <dbReference type="Pfam" id="PF04138"/>
    </source>
</evidence>
<evidence type="ECO:0000313" key="8">
    <source>
        <dbReference type="EMBL" id="SAL69361.1"/>
    </source>
</evidence>
<evidence type="ECO:0000313" key="9">
    <source>
        <dbReference type="Proteomes" id="UP000054740"/>
    </source>
</evidence>
<evidence type="ECO:0000256" key="3">
    <source>
        <dbReference type="ARBA" id="ARBA00022692"/>
    </source>
</evidence>
<keyword evidence="5 6" id="KW-0472">Membrane</keyword>
<feature type="transmembrane region" description="Helical" evidence="6">
    <location>
        <begin position="76"/>
        <end position="94"/>
    </location>
</feature>
<dbReference type="InterPro" id="IPR007267">
    <property type="entry name" value="GtrA_DPMS_TM"/>
</dbReference>
<evidence type="ECO:0000256" key="4">
    <source>
        <dbReference type="ARBA" id="ARBA00022989"/>
    </source>
</evidence>
<feature type="transmembrane region" description="Helical" evidence="6">
    <location>
        <begin position="106"/>
        <end position="128"/>
    </location>
</feature>
<dbReference type="Pfam" id="PF04138">
    <property type="entry name" value="GtrA_DPMS_TM"/>
    <property type="match status" value="1"/>
</dbReference>
<feature type="transmembrane region" description="Helical" evidence="6">
    <location>
        <begin position="12"/>
        <end position="31"/>
    </location>
</feature>
<keyword evidence="4 6" id="KW-1133">Transmembrane helix</keyword>
<gene>
    <name evidence="8" type="ORF">AWB70_06922</name>
</gene>